<dbReference type="PaxDb" id="353153-Q4DHP1"/>
<dbReference type="InParanoid" id="Q4DHP1"/>
<dbReference type="GeneID" id="3545360"/>
<dbReference type="Proteomes" id="UP000002296">
    <property type="component" value="Unassembled WGS sequence"/>
</dbReference>
<comment type="caution">
    <text evidence="2">The sequence shown here is derived from an EMBL/GenBank/DDBJ whole genome shotgun (WGS) entry which is preliminary data.</text>
</comment>
<reference evidence="2 3" key="1">
    <citation type="journal article" date="2005" name="Science">
        <title>The genome sequence of Trypanosoma cruzi, etiologic agent of Chagas disease.</title>
        <authorList>
            <person name="El-Sayed N.M."/>
            <person name="Myler P.J."/>
            <person name="Bartholomeu D.C."/>
            <person name="Nilsson D."/>
            <person name="Aggarwal G."/>
            <person name="Tran A.N."/>
            <person name="Ghedin E."/>
            <person name="Worthey E.A."/>
            <person name="Delcher A.L."/>
            <person name="Blandin G."/>
            <person name="Westenberger S.J."/>
            <person name="Caler E."/>
            <person name="Cerqueira G.C."/>
            <person name="Branche C."/>
            <person name="Haas B."/>
            <person name="Anupama A."/>
            <person name="Arner E."/>
            <person name="Aslund L."/>
            <person name="Attipoe P."/>
            <person name="Bontempi E."/>
            <person name="Bringaud F."/>
            <person name="Burton P."/>
            <person name="Cadag E."/>
            <person name="Campbell D.A."/>
            <person name="Carrington M."/>
            <person name="Crabtree J."/>
            <person name="Darban H."/>
            <person name="da Silveira J.F."/>
            <person name="de Jong P."/>
            <person name="Edwards K."/>
            <person name="Englund P.T."/>
            <person name="Fazelina G."/>
            <person name="Feldblyum T."/>
            <person name="Ferella M."/>
            <person name="Frasch A.C."/>
            <person name="Gull K."/>
            <person name="Horn D."/>
            <person name="Hou L."/>
            <person name="Huang Y."/>
            <person name="Kindlund E."/>
            <person name="Klingbeil M."/>
            <person name="Kluge S."/>
            <person name="Koo H."/>
            <person name="Lacerda D."/>
            <person name="Levin M.J."/>
            <person name="Lorenzi H."/>
            <person name="Louie T."/>
            <person name="Machado C.R."/>
            <person name="McCulloch R."/>
            <person name="McKenna A."/>
            <person name="Mizuno Y."/>
            <person name="Mottram J.C."/>
            <person name="Nelson S."/>
            <person name="Ochaya S."/>
            <person name="Osoegawa K."/>
            <person name="Pai G."/>
            <person name="Parsons M."/>
            <person name="Pentony M."/>
            <person name="Pettersson U."/>
            <person name="Pop M."/>
            <person name="Ramirez J.L."/>
            <person name="Rinta J."/>
            <person name="Robertson L."/>
            <person name="Salzberg S.L."/>
            <person name="Sanchez D.O."/>
            <person name="Seyler A."/>
            <person name="Sharma R."/>
            <person name="Shetty J."/>
            <person name="Simpson A.J."/>
            <person name="Sisk E."/>
            <person name="Tammi M.T."/>
            <person name="Tarleton R."/>
            <person name="Teixeira S."/>
            <person name="Van Aken S."/>
            <person name="Vogt C."/>
            <person name="Ward P.N."/>
            <person name="Wickstead B."/>
            <person name="Wortman J."/>
            <person name="White O."/>
            <person name="Fraser C.M."/>
            <person name="Stuart K.D."/>
            <person name="Andersson B."/>
        </authorList>
    </citation>
    <scope>NUCLEOTIDE SEQUENCE [LARGE SCALE GENOMIC DNA]</scope>
    <source>
        <strain evidence="2 3">CL Brener</strain>
    </source>
</reference>
<dbReference type="EMBL" id="AAHK01000468">
    <property type="protein sequence ID" value="EAN92043.1"/>
    <property type="molecule type" value="Genomic_DNA"/>
</dbReference>
<organism evidence="2 3">
    <name type="scientific">Trypanosoma cruzi (strain CL Brener)</name>
    <dbReference type="NCBI Taxonomy" id="353153"/>
    <lineage>
        <taxon>Eukaryota</taxon>
        <taxon>Discoba</taxon>
        <taxon>Euglenozoa</taxon>
        <taxon>Kinetoplastea</taxon>
        <taxon>Metakinetoplastina</taxon>
        <taxon>Trypanosomatida</taxon>
        <taxon>Trypanosomatidae</taxon>
        <taxon>Trypanosoma</taxon>
        <taxon>Schizotrypanum</taxon>
    </lineage>
</organism>
<sequence>MHRPKSDDDTFADDLPADIAVQYRILRKLLPGRWRECQEAVGAMGPRGRELLSTRSIGRKDARQFASNGPVQVETASLASSSSCFGGNTWHDNNKLKTLREIELGGPILDQLLVIHAAHSRLRTALDESWQEKWRTFSEFESMQRHLIETMMGWFFETFSALLFGRVLGQLVDKAQRATVAERRVRELERNAEELWKYNKILEESHGDALQTRPLEREEMRREAEEVHRTLEVRQEELREAHQTIVALRRQLRQAETASRKPLCALMGEFEELKFQYQELVAAYGGTQTCIETKIEGREAADEEEGGGGESVTLLRRQLNELQHQLSLKDATIGLLRRELCGLRDLARELGASQAELQKLEGRLKAAMVPHSHYSNGMVAWWQPFGLSSVSLKKNHNNIE</sequence>
<dbReference type="SMR" id="Q4DHP1"/>
<protein>
    <submittedName>
        <fullName evidence="2">Uncharacterized protein</fullName>
    </submittedName>
</protein>
<keyword evidence="1" id="KW-0175">Coiled coil</keyword>
<dbReference type="RefSeq" id="XP_813894.1">
    <property type="nucleotide sequence ID" value="XM_808801.1"/>
</dbReference>
<name>Q4DHP1_TRYCC</name>
<evidence type="ECO:0000313" key="2">
    <source>
        <dbReference type="EMBL" id="EAN92043.1"/>
    </source>
</evidence>
<gene>
    <name evidence="2" type="ORF">Tc00.1047053511491.90</name>
</gene>
<dbReference type="OMA" id="MRATHGR"/>
<dbReference type="AlphaFoldDB" id="Q4DHP1"/>
<keyword evidence="3" id="KW-1185">Reference proteome</keyword>
<proteinExistence type="predicted"/>
<accession>Q4DHP1</accession>
<dbReference type="KEGG" id="tcr:511491.90"/>
<evidence type="ECO:0000256" key="1">
    <source>
        <dbReference type="SAM" id="Coils"/>
    </source>
</evidence>
<feature type="coiled-coil region" evidence="1">
    <location>
        <begin position="217"/>
        <end position="258"/>
    </location>
</feature>
<evidence type="ECO:0000313" key="3">
    <source>
        <dbReference type="Proteomes" id="UP000002296"/>
    </source>
</evidence>